<evidence type="ECO:0000313" key="2">
    <source>
        <dbReference type="EMBL" id="JAC84952.1"/>
    </source>
</evidence>
<accession>A0A069DN43</accession>
<proteinExistence type="evidence at transcript level"/>
<evidence type="ECO:0000256" key="1">
    <source>
        <dbReference type="SAM" id="Phobius"/>
    </source>
</evidence>
<dbReference type="EMBL" id="GBGP01000242">
    <property type="protein sequence ID" value="JAC84952.1"/>
    <property type="molecule type" value="mRNA"/>
</dbReference>
<keyword evidence="1" id="KW-0812">Transmembrane</keyword>
<keyword evidence="1" id="KW-0472">Membrane</keyword>
<feature type="transmembrane region" description="Helical" evidence="1">
    <location>
        <begin position="54"/>
        <end position="71"/>
    </location>
</feature>
<protein>
    <submittedName>
        <fullName evidence="2">Putative cnidarian restricted protein</fullName>
    </submittedName>
</protein>
<reference evidence="2" key="1">
    <citation type="journal article" date="2014" name="PLoS Genet.">
        <title>Differential Responses to Wnt and PCP Disruption Predict Expression and Developmental Function of Conserved and Novel Genes in a Cnidarian.</title>
        <authorList>
            <person name="Lapebie P."/>
            <person name="Ruggiero A."/>
            <person name="Barreau C."/>
            <person name="Chevalier S."/>
            <person name="Chang P."/>
            <person name="Dru P."/>
            <person name="Houliston E."/>
            <person name="Momose T."/>
        </authorList>
    </citation>
    <scope>NUCLEOTIDE SEQUENCE</scope>
</reference>
<keyword evidence="1" id="KW-1133">Transmembrane helix</keyword>
<organism evidence="2">
    <name type="scientific">Clytia hemisphaerica</name>
    <dbReference type="NCBI Taxonomy" id="252671"/>
    <lineage>
        <taxon>Eukaryota</taxon>
        <taxon>Metazoa</taxon>
        <taxon>Cnidaria</taxon>
        <taxon>Hydrozoa</taxon>
        <taxon>Hydroidolina</taxon>
        <taxon>Leptothecata</taxon>
        <taxon>Obeliida</taxon>
        <taxon>Clytiidae</taxon>
        <taxon>Clytia</taxon>
    </lineage>
</organism>
<dbReference type="AlphaFoldDB" id="A0A069DN43"/>
<name>A0A069DN43_9CNID</name>
<sequence>MKPFICFSFFAFATRFCASVGSFFASLSLPILSGNQTKNKIIYGIHEYGVKHEFTFTLIFNILTVCIYILVQLNIQSTSLFDGMHWFAHSSI</sequence>